<dbReference type="PROSITE" id="PS50014">
    <property type="entry name" value="BROMODOMAIN_2"/>
    <property type="match status" value="1"/>
</dbReference>
<gene>
    <name evidence="5" type="ORF">FIBRA_05122</name>
</gene>
<evidence type="ECO:0000313" key="5">
    <source>
        <dbReference type="EMBL" id="CCM03007.1"/>
    </source>
</evidence>
<dbReference type="GeneID" id="24097918"/>
<dbReference type="AlphaFoldDB" id="J4HX06"/>
<keyword evidence="1 2" id="KW-0103">Bromodomain</keyword>
<evidence type="ECO:0000256" key="2">
    <source>
        <dbReference type="PROSITE-ProRule" id="PRU00035"/>
    </source>
</evidence>
<evidence type="ECO:0000256" key="3">
    <source>
        <dbReference type="SAM" id="MobiDB-lite"/>
    </source>
</evidence>
<dbReference type="Gene3D" id="1.20.920.10">
    <property type="entry name" value="Bromodomain-like"/>
    <property type="match status" value="2"/>
</dbReference>
<keyword evidence="6" id="KW-1185">Reference proteome</keyword>
<organism evidence="5 6">
    <name type="scientific">Fibroporia radiculosa</name>
    <dbReference type="NCBI Taxonomy" id="599839"/>
    <lineage>
        <taxon>Eukaryota</taxon>
        <taxon>Fungi</taxon>
        <taxon>Dikarya</taxon>
        <taxon>Basidiomycota</taxon>
        <taxon>Agaricomycotina</taxon>
        <taxon>Agaricomycetes</taxon>
        <taxon>Polyporales</taxon>
        <taxon>Fibroporiaceae</taxon>
        <taxon>Fibroporia</taxon>
    </lineage>
</organism>
<dbReference type="GO" id="GO:0006325">
    <property type="term" value="P:chromatin organization"/>
    <property type="evidence" value="ECO:0007669"/>
    <property type="project" value="UniProtKB-ARBA"/>
</dbReference>
<accession>J4HX06</accession>
<protein>
    <recommendedName>
        <fullName evidence="4">Bromo domain-containing protein</fullName>
    </recommendedName>
</protein>
<dbReference type="Proteomes" id="UP000006352">
    <property type="component" value="Unassembled WGS sequence"/>
</dbReference>
<proteinExistence type="predicted"/>
<evidence type="ECO:0000256" key="1">
    <source>
        <dbReference type="ARBA" id="ARBA00023117"/>
    </source>
</evidence>
<evidence type="ECO:0000259" key="4">
    <source>
        <dbReference type="PROSITE" id="PS50014"/>
    </source>
</evidence>
<feature type="compositionally biased region" description="Acidic residues" evidence="3">
    <location>
        <begin position="187"/>
        <end position="196"/>
    </location>
</feature>
<dbReference type="InParanoid" id="J4HX06"/>
<dbReference type="InterPro" id="IPR036427">
    <property type="entry name" value="Bromodomain-like_sf"/>
</dbReference>
<sequence>MNSRPSSASPVLRGPIQNAVNTYYTHINDFIADVRLIFVSCAFLDGSGHLIAAMCRRVEAMFATHMKLMPLPKPSGFWYSQEAGTTKPNKNDMYGQQFKDYETVLKHLHQKSFYHTTCYFYWLKQQIPQHYKGITRPMGLSAIKRKLIDGEYSPPYDFMGDFKLMHDPFSDEKWKMFPSLSREAFNDEDGEDVLDNEGDHVMRTQVFDQKRKPEEEAGDEAKD</sequence>
<dbReference type="SUPFAM" id="SSF47370">
    <property type="entry name" value="Bromodomain"/>
    <property type="match status" value="2"/>
</dbReference>
<name>J4HX06_9APHY</name>
<dbReference type="OrthoDB" id="784962at2759"/>
<feature type="compositionally biased region" description="Basic and acidic residues" evidence="3">
    <location>
        <begin position="197"/>
        <end position="223"/>
    </location>
</feature>
<evidence type="ECO:0000313" key="6">
    <source>
        <dbReference type="Proteomes" id="UP000006352"/>
    </source>
</evidence>
<dbReference type="InterPro" id="IPR001487">
    <property type="entry name" value="Bromodomain"/>
</dbReference>
<dbReference type="RefSeq" id="XP_012182290.1">
    <property type="nucleotide sequence ID" value="XM_012326900.1"/>
</dbReference>
<dbReference type="HOGENOM" id="CLU_1240169_0_0_1"/>
<dbReference type="STRING" id="599839.J4HX06"/>
<feature type="region of interest" description="Disordered" evidence="3">
    <location>
        <begin position="187"/>
        <end position="223"/>
    </location>
</feature>
<dbReference type="EMBL" id="HE797096">
    <property type="protein sequence ID" value="CCM03007.1"/>
    <property type="molecule type" value="Genomic_DNA"/>
</dbReference>
<reference evidence="5 6" key="1">
    <citation type="journal article" date="2012" name="Appl. Environ. Microbiol.">
        <title>Short-read sequencing for genomic analysis of the brown rot fungus Fibroporia radiculosa.</title>
        <authorList>
            <person name="Tang J.D."/>
            <person name="Perkins A.D."/>
            <person name="Sonstegard T.S."/>
            <person name="Schroeder S.G."/>
            <person name="Burgess S.C."/>
            <person name="Diehl S.V."/>
        </authorList>
    </citation>
    <scope>NUCLEOTIDE SEQUENCE [LARGE SCALE GENOMIC DNA]</scope>
    <source>
        <strain evidence="5 6">TFFH 294</strain>
    </source>
</reference>
<feature type="domain" description="Bromo" evidence="4">
    <location>
        <begin position="113"/>
        <end position="165"/>
    </location>
</feature>
<dbReference type="Pfam" id="PF00439">
    <property type="entry name" value="Bromodomain"/>
    <property type="match status" value="1"/>
</dbReference>